<organism evidence="2 3">
    <name type="scientific">Pseudomonas putida</name>
    <name type="common">Arthrobacter siderocapsulatus</name>
    <dbReference type="NCBI Taxonomy" id="303"/>
    <lineage>
        <taxon>Bacteria</taxon>
        <taxon>Pseudomonadati</taxon>
        <taxon>Pseudomonadota</taxon>
        <taxon>Gammaproteobacteria</taxon>
        <taxon>Pseudomonadales</taxon>
        <taxon>Pseudomonadaceae</taxon>
        <taxon>Pseudomonas</taxon>
    </lineage>
</organism>
<dbReference type="EMBL" id="CP059054">
    <property type="protein sequence ID" value="QLJ17417.1"/>
    <property type="molecule type" value="Genomic_DNA"/>
</dbReference>
<evidence type="ECO:0000313" key="2">
    <source>
        <dbReference type="EMBL" id="QLJ17417.1"/>
    </source>
</evidence>
<dbReference type="AlphaFoldDB" id="A0A7D6A2E6"/>
<keyword evidence="1" id="KW-0472">Membrane</keyword>
<sequence>MTTIQDEKEARRSGADSEVPKETARLRMVNNRYFVIIVLLLLGHLFQGWISARAFSKAQVNTQLMYVKMYPDGTWHVDDVKPGDEQIYFRSTVDAIFEKYVTNRYGQLPETIKRDYAEAIVIMSDPMAAEFTSGGEKGFNAVQRAVDINADKNADRIDVKWGFADHYDRIPAMFKKKPGEVIKSNIYFQTVQKAANGMLRKNGVHKQILRVEWRLLPVEELQNKKPEWLRVNPIGLEIIKADLIDDPAGNDIAAEVQAQ</sequence>
<keyword evidence="1" id="KW-1133">Transmembrane helix</keyword>
<keyword evidence="1" id="KW-0812">Transmembrane</keyword>
<proteinExistence type="predicted"/>
<name>A0A7D6A2E6_PSEPU</name>
<reference evidence="2 3" key="1">
    <citation type="journal article" date="2009" name="Mikrobiologiia">
        <title>[Phenanthren biodegradation and interaction of Pseudomonas putida BS3701 and Burkholderia sp.BS3702 in plant rhizosphere].</title>
        <authorList>
            <person name="Ovchinnikova A.A."/>
            <person name="Vetrova A.A."/>
            <person name="Filonov A.E."/>
            <person name="Boronin A.M."/>
        </authorList>
    </citation>
    <scope>NUCLEOTIDE SEQUENCE [LARGE SCALE GENOMIC DNA]</scope>
    <source>
        <strain evidence="2 3">BS3701</strain>
        <plasmid evidence="3">pbs1142</plasmid>
    </source>
</reference>
<protein>
    <recommendedName>
        <fullName evidence="4">Conjugal transfer protein</fullName>
    </recommendedName>
</protein>
<dbReference type="Proteomes" id="UP000510934">
    <property type="component" value="Plasmid pBS1142"/>
</dbReference>
<evidence type="ECO:0008006" key="4">
    <source>
        <dbReference type="Google" id="ProtNLM"/>
    </source>
</evidence>
<evidence type="ECO:0000256" key="1">
    <source>
        <dbReference type="SAM" id="Phobius"/>
    </source>
</evidence>
<accession>A0A7D6A2E6</accession>
<evidence type="ECO:0000313" key="3">
    <source>
        <dbReference type="Proteomes" id="UP000510934"/>
    </source>
</evidence>
<gene>
    <name evidence="2" type="ORF">H0H12_29795</name>
</gene>
<geneLocation type="plasmid" evidence="3">
    <name>pbs1142</name>
</geneLocation>
<keyword evidence="2" id="KW-0614">Plasmid</keyword>
<dbReference type="RefSeq" id="WP_180690204.1">
    <property type="nucleotide sequence ID" value="NZ_CP059054.1"/>
</dbReference>
<feature type="transmembrane region" description="Helical" evidence="1">
    <location>
        <begin position="33"/>
        <end position="50"/>
    </location>
</feature>